<accession>A0A9X1YWG3</accession>
<evidence type="ECO:0000259" key="1">
    <source>
        <dbReference type="Pfam" id="PF05368"/>
    </source>
</evidence>
<name>A0A9X1YWG3_9PSED</name>
<dbReference type="SUPFAM" id="SSF51735">
    <property type="entry name" value="NAD(P)-binding Rossmann-fold domains"/>
    <property type="match status" value="1"/>
</dbReference>
<dbReference type="InterPro" id="IPR052718">
    <property type="entry name" value="NmrA-type_oxidoreductase"/>
</dbReference>
<evidence type="ECO:0000313" key="2">
    <source>
        <dbReference type="EMBL" id="MCK9799377.1"/>
    </source>
</evidence>
<dbReference type="CDD" id="cd05269">
    <property type="entry name" value="TMR_SDR_a"/>
    <property type="match status" value="1"/>
</dbReference>
<reference evidence="2 3" key="1">
    <citation type="journal article" date="2022" name="Int. J. Syst. Evol. Microbiol.">
        <title>Pseudomonas aegrilactucae sp. nov. and Pseudomonas morbosilactucae sp. nov., pathogens causing bacterial rot of lettuce in Japan.</title>
        <authorList>
            <person name="Sawada H."/>
            <person name="Fujikawa T."/>
            <person name="Satou M."/>
        </authorList>
    </citation>
    <scope>NUCLEOTIDE SEQUENCE [LARGE SCALE GENOMIC DNA]</scope>
    <source>
        <strain evidence="2 3">MAFF 302030</strain>
    </source>
</reference>
<feature type="domain" description="NmrA-like" evidence="1">
    <location>
        <begin position="2"/>
        <end position="242"/>
    </location>
</feature>
<protein>
    <submittedName>
        <fullName evidence="2">SDR family oxidoreductase</fullName>
    </submittedName>
</protein>
<dbReference type="InterPro" id="IPR008030">
    <property type="entry name" value="NmrA-like"/>
</dbReference>
<dbReference type="Proteomes" id="UP001155059">
    <property type="component" value="Unassembled WGS sequence"/>
</dbReference>
<dbReference type="EMBL" id="JALQCW010000039">
    <property type="protein sequence ID" value="MCK9799377.1"/>
    <property type="molecule type" value="Genomic_DNA"/>
</dbReference>
<dbReference type="PANTHER" id="PTHR47129:SF1">
    <property type="entry name" value="NMRA-LIKE DOMAIN-CONTAINING PROTEIN"/>
    <property type="match status" value="1"/>
</dbReference>
<comment type="caution">
    <text evidence="2">The sequence shown here is derived from an EMBL/GenBank/DDBJ whole genome shotgun (WGS) entry which is preliminary data.</text>
</comment>
<organism evidence="2 3">
    <name type="scientific">Pseudomonas morbosilactucae</name>
    <dbReference type="NCBI Taxonomy" id="2938197"/>
    <lineage>
        <taxon>Bacteria</taxon>
        <taxon>Pseudomonadati</taxon>
        <taxon>Pseudomonadota</taxon>
        <taxon>Gammaproteobacteria</taxon>
        <taxon>Pseudomonadales</taxon>
        <taxon>Pseudomonadaceae</taxon>
        <taxon>Pseudomonas</taxon>
    </lineage>
</organism>
<sequence length="284" mass="29548">MIAITGATGQLGRLVVEALLQRVPASELLALVRDPLKAQDLQAKGVTVRQADYDQPQSWASALQGVERLLLISSNAIGQRLAQHQVVIDAAKAAGVQLLAYTSVLRADTSSLGLAAEHVQTEQALVASGLDYVLLRNGWYHENYTAGVGPAVEHGALMGSAGNGRIASASRADYAEAAAVALTRDDQAGQVHELAGDSAYTLSELAAEVARQSGRPVVYQDLPKDDFQAALLGLGLPGFVAELLADSDAAAAQGALFDEGRHLSRLIGRATTPIADAVAVALRG</sequence>
<gene>
    <name evidence="2" type="ORF">M1B34_17105</name>
</gene>
<dbReference type="Gene3D" id="3.40.50.720">
    <property type="entry name" value="NAD(P)-binding Rossmann-like Domain"/>
    <property type="match status" value="1"/>
</dbReference>
<dbReference type="Pfam" id="PF05368">
    <property type="entry name" value="NmrA"/>
    <property type="match status" value="1"/>
</dbReference>
<dbReference type="InterPro" id="IPR036291">
    <property type="entry name" value="NAD(P)-bd_dom_sf"/>
</dbReference>
<reference evidence="2 3" key="2">
    <citation type="journal article" date="2023" name="Plant Pathol.">
        <title>Dismantling and reorganizing Pseudomonas marginalis sensu#lato.</title>
        <authorList>
            <person name="Sawada H."/>
            <person name="Fujikawa T."/>
            <person name="Satou M."/>
        </authorList>
    </citation>
    <scope>NUCLEOTIDE SEQUENCE [LARGE SCALE GENOMIC DNA]</scope>
    <source>
        <strain evidence="2 3">MAFF 302030</strain>
    </source>
</reference>
<dbReference type="AlphaFoldDB" id="A0A9X1YWG3"/>
<evidence type="ECO:0000313" key="3">
    <source>
        <dbReference type="Proteomes" id="UP001155059"/>
    </source>
</evidence>
<dbReference type="Gene3D" id="3.90.25.10">
    <property type="entry name" value="UDP-galactose 4-epimerase, domain 1"/>
    <property type="match status" value="1"/>
</dbReference>
<dbReference type="PANTHER" id="PTHR47129">
    <property type="entry name" value="QUINONE OXIDOREDUCTASE 2"/>
    <property type="match status" value="1"/>
</dbReference>
<dbReference type="RefSeq" id="WP_268265718.1">
    <property type="nucleotide sequence ID" value="NZ_JALQCW010000039.1"/>
</dbReference>
<proteinExistence type="predicted"/>